<dbReference type="OrthoDB" id="3030at2"/>
<evidence type="ECO:0000313" key="2">
    <source>
        <dbReference type="EMBL" id="BAJ65055.1"/>
    </source>
</evidence>
<dbReference type="InterPro" id="IPR025117">
    <property type="entry name" value="DUF4037"/>
</dbReference>
<feature type="domain" description="DUF4037" evidence="1">
    <location>
        <begin position="170"/>
        <end position="267"/>
    </location>
</feature>
<sequence>MSADSLPQYYSESAGGEIMGEPFDPATVAFVPGLELSRQYYFKAVRPILNDVFPKLRHSAALVGYGSDVVGLDTERSRDHMWGPRMVLFVEPSFNPAERGFLYQALRQRLPVEFMGYPTHFGPPDEEGVRLMRKIKEGPVDHLIEITTLPEYFSKEIGWDTQAPLTVQDWLTFSEHKLLSLTSGGVWHDDLGLETLRQQLMYYPRDVWMYLLAAQWMKLGQEEAFVGRTAEVNDDLGSRIITARLVQIVIGLAFLIERKYAPYSKWFGSAFERLNMAPRLQPYLAGALRANNFPERESHLCQAYSICTEEFNRLGLIEPVETRPTFFHNRPYRVIHGDWIAHKIRAAIPDERIRNLPNYLGSVNQFSGSVDLVSETEVCLSLKYLYNPGE</sequence>
<dbReference type="EMBL" id="AP012029">
    <property type="protein sequence ID" value="BAJ65055.1"/>
    <property type="molecule type" value="Genomic_DNA"/>
</dbReference>
<name>E8N2A8_ANATU</name>
<dbReference type="Proteomes" id="UP000008922">
    <property type="component" value="Chromosome"/>
</dbReference>
<evidence type="ECO:0000313" key="3">
    <source>
        <dbReference type="Proteomes" id="UP000008922"/>
    </source>
</evidence>
<dbReference type="STRING" id="926569.ANT_30290"/>
<organism evidence="2 3">
    <name type="scientific">Anaerolinea thermophila (strain DSM 14523 / JCM 11388 / NBRC 100420 / UNI-1)</name>
    <dbReference type="NCBI Taxonomy" id="926569"/>
    <lineage>
        <taxon>Bacteria</taxon>
        <taxon>Bacillati</taxon>
        <taxon>Chloroflexota</taxon>
        <taxon>Anaerolineae</taxon>
        <taxon>Anaerolineales</taxon>
        <taxon>Anaerolineaceae</taxon>
        <taxon>Anaerolinea</taxon>
    </lineage>
</organism>
<dbReference type="eggNOG" id="COG0457">
    <property type="taxonomic scope" value="Bacteria"/>
</dbReference>
<proteinExistence type="predicted"/>
<reference evidence="2 3" key="1">
    <citation type="submission" date="2010-12" db="EMBL/GenBank/DDBJ databases">
        <title>Whole genome sequence of Anaerolinea thermophila UNI-1.</title>
        <authorList>
            <person name="Narita-Yamada S."/>
            <person name="Kishi E."/>
            <person name="Watanabe Y."/>
            <person name="Takasaki K."/>
            <person name="Ankai A."/>
            <person name="Oguchi A."/>
            <person name="Fukui S."/>
            <person name="Takahashi M."/>
            <person name="Yashiro I."/>
            <person name="Hosoyama A."/>
            <person name="Sekiguchi Y."/>
            <person name="Hanada S."/>
            <person name="Fujita N."/>
        </authorList>
    </citation>
    <scope>NUCLEOTIDE SEQUENCE [LARGE SCALE GENOMIC DNA]</scope>
    <source>
        <strain evidence="3">DSM 14523 / JCM 11388 / NBRC 100420 / UNI-1</strain>
    </source>
</reference>
<dbReference type="KEGG" id="atm:ANT_30290"/>
<protein>
    <recommendedName>
        <fullName evidence="1">DUF4037 domain-containing protein</fullName>
    </recommendedName>
</protein>
<accession>E8N2A8</accession>
<dbReference type="AlphaFoldDB" id="E8N2A8"/>
<dbReference type="InParanoid" id="E8N2A8"/>
<dbReference type="RefSeq" id="WP_013561396.1">
    <property type="nucleotide sequence ID" value="NC_014960.1"/>
</dbReference>
<keyword evidence="3" id="KW-1185">Reference proteome</keyword>
<dbReference type="HOGENOM" id="CLU_056336_0_0_0"/>
<evidence type="ECO:0000259" key="1">
    <source>
        <dbReference type="Pfam" id="PF13228"/>
    </source>
</evidence>
<gene>
    <name evidence="2" type="ordered locus">ANT_30290</name>
</gene>
<dbReference type="Pfam" id="PF13228">
    <property type="entry name" value="DUF4037"/>
    <property type="match status" value="1"/>
</dbReference>